<feature type="compositionally biased region" description="Basic and acidic residues" evidence="1">
    <location>
        <begin position="57"/>
        <end position="66"/>
    </location>
</feature>
<accession>A0AAY4BYF7</accession>
<dbReference type="Proteomes" id="UP000694580">
    <property type="component" value="Unplaced"/>
</dbReference>
<dbReference type="RefSeq" id="XP_028822203.1">
    <property type="nucleotide sequence ID" value="XM_028966370.1"/>
</dbReference>
<dbReference type="AlphaFoldDB" id="A0AAY4BYF7"/>
<name>A0AAY4BYF7_9TELE</name>
<organism evidence="3 4">
    <name type="scientific">Denticeps clupeoides</name>
    <name type="common">denticle herring</name>
    <dbReference type="NCBI Taxonomy" id="299321"/>
    <lineage>
        <taxon>Eukaryota</taxon>
        <taxon>Metazoa</taxon>
        <taxon>Chordata</taxon>
        <taxon>Craniata</taxon>
        <taxon>Vertebrata</taxon>
        <taxon>Euteleostomi</taxon>
        <taxon>Actinopterygii</taxon>
        <taxon>Neopterygii</taxon>
        <taxon>Teleostei</taxon>
        <taxon>Clupei</taxon>
        <taxon>Clupeiformes</taxon>
        <taxon>Denticipitoidei</taxon>
        <taxon>Denticipitidae</taxon>
        <taxon>Denticeps</taxon>
    </lineage>
</organism>
<dbReference type="Ensembl" id="ENSDCDT00010031774.1">
    <property type="protein sequence ID" value="ENSDCDP00010025662.1"/>
    <property type="gene ID" value="ENSDCDG00010016303.1"/>
</dbReference>
<evidence type="ECO:0000313" key="3">
    <source>
        <dbReference type="Ensembl" id="ENSDCDP00010025662.1"/>
    </source>
</evidence>
<feature type="domain" description="SERTA" evidence="2">
    <location>
        <begin position="114"/>
        <end position="164"/>
    </location>
</feature>
<evidence type="ECO:0000313" key="4">
    <source>
        <dbReference type="Proteomes" id="UP000694580"/>
    </source>
</evidence>
<sequence length="298" mass="32256">MGAGSSGHVTEGPPFRCFGTAPRPALHTTKTNHGFDALRRSAPVCRLEKERVFSDVDKHASPRGGERFQTPAGPGRGRSMLGRGVKRKWAYLEGALGIGGADAEGAAGASYLAYLQQRQLVLSLGLAKLQSGQGCQIRTEPSLRRSVLLANTMRQIQEEMRQEEADLQQALQIARVSNAVQDPDACLRCSQEGELTVSLIPLSFTLPPSSCSSEDTESSESDNSQRYLSDLALDDIFEDIDTSMYDSTDISSIQAAFHSDCNEGLKQLVSYPPTSALQLCSFPDATELDNLIEILVDS</sequence>
<protein>
    <recommendedName>
        <fullName evidence="2">SERTA domain-containing protein</fullName>
    </recommendedName>
</protein>
<dbReference type="InterPro" id="IPR052262">
    <property type="entry name" value="E2F-SERTA_domain_protein"/>
</dbReference>
<keyword evidence="4" id="KW-1185">Reference proteome</keyword>
<dbReference type="PANTHER" id="PTHR16277:SF16">
    <property type="entry name" value="SERTA DOMAIN-CONTAINING PROTEIN"/>
    <property type="match status" value="1"/>
</dbReference>
<evidence type="ECO:0000259" key="2">
    <source>
        <dbReference type="PROSITE" id="PS51053"/>
    </source>
</evidence>
<gene>
    <name evidence="3" type="primary">LOC114774579</name>
</gene>
<evidence type="ECO:0000256" key="1">
    <source>
        <dbReference type="SAM" id="MobiDB-lite"/>
    </source>
</evidence>
<dbReference type="PANTHER" id="PTHR16277">
    <property type="entry name" value="CELL DIVISION CYCLE ASSOCIATED PROTEIN 4/SERTA DOMAIN-CONTAINING PROTEIN 2"/>
    <property type="match status" value="1"/>
</dbReference>
<reference evidence="3" key="2">
    <citation type="submission" date="2025-09" db="UniProtKB">
        <authorList>
            <consortium name="Ensembl"/>
        </authorList>
    </citation>
    <scope>IDENTIFICATION</scope>
</reference>
<dbReference type="GeneTree" id="ENSGT00530000063867"/>
<proteinExistence type="predicted"/>
<dbReference type="GeneID" id="114774579"/>
<dbReference type="InterPro" id="IPR009263">
    <property type="entry name" value="SERTA_dom"/>
</dbReference>
<reference evidence="3" key="1">
    <citation type="submission" date="2025-08" db="UniProtKB">
        <authorList>
            <consortium name="Ensembl"/>
        </authorList>
    </citation>
    <scope>IDENTIFICATION</scope>
</reference>
<feature type="region of interest" description="Disordered" evidence="1">
    <location>
        <begin position="57"/>
        <end position="80"/>
    </location>
</feature>
<dbReference type="Pfam" id="PF06031">
    <property type="entry name" value="SERTA"/>
    <property type="match status" value="1"/>
</dbReference>
<dbReference type="GO" id="GO:0005634">
    <property type="term" value="C:nucleus"/>
    <property type="evidence" value="ECO:0007669"/>
    <property type="project" value="TreeGrafter"/>
</dbReference>
<dbReference type="PROSITE" id="PS51053">
    <property type="entry name" value="SERTA"/>
    <property type="match status" value="1"/>
</dbReference>